<feature type="region of interest" description="Disordered" evidence="1">
    <location>
        <begin position="837"/>
        <end position="935"/>
    </location>
</feature>
<dbReference type="InterPro" id="IPR036465">
    <property type="entry name" value="vWFA_dom_sf"/>
</dbReference>
<evidence type="ECO:0000259" key="4">
    <source>
        <dbReference type="PROSITE" id="PS50234"/>
    </source>
</evidence>
<evidence type="ECO:0000256" key="3">
    <source>
        <dbReference type="SAM" id="SignalP"/>
    </source>
</evidence>
<feature type="compositionally biased region" description="Pro residues" evidence="1">
    <location>
        <begin position="899"/>
        <end position="919"/>
    </location>
</feature>
<gene>
    <name evidence="5" type="ORF">AADG42_15500</name>
</gene>
<dbReference type="Gene3D" id="3.40.50.410">
    <property type="entry name" value="von Willebrand factor, type A domain"/>
    <property type="match status" value="1"/>
</dbReference>
<evidence type="ECO:0000313" key="6">
    <source>
        <dbReference type="Proteomes" id="UP001442841"/>
    </source>
</evidence>
<sequence length="935" mass="97211">MSLLHKTVRLVLAAVLLAGGVVLLGLTRSTPAYAADTAADRYVACLNGSKRGDLLVLIDTSASLQSSDAEAARIAAGEYLLRRLAKSADEGALSLNISLAGFANRYEPGTQWNELNPGSVDRVITDIRDYRNRNSGFGTDYWLGLDGARQALNERKQAAPDSCQAIVFFSDGALDIDRAPDEDANPIDRPYDPENPLRSPADRDRAKAAATESLCRPGGLADQTRVVPITMFGVGLTAGGSQASDFDLMRRVVEGTGNCGAQPGNGQFALAADIDTLLQAFDRITGAATTQEGSYCQGEQAQLCEEGAHSFVLDASINSVSILGSGDIDEPRIVLVSPGDKQIELKRSAAGDPQTLESDGVKVAYTWMSKKTFSATLDSEGSNPAWTGRWRLIFFDPTGANPQAKSRTSIHISGNVFPAWPGAQDAEIRAGDTAQVTFGLENADKQTIDPSRLLGQVSMDATLIDADGNQTPIANGLGRDDIAKPQQLDASNLQPGPASVRLSLNVTTAGWQDPRTGENVPGTPLRPQLADIPFTVIAPAGFGRVDQHVNFGSVEGPVNLSGVLTAHGPGCVWLDSTTPPAITTGPAEITSVSLTSPASSTDTCVRIEAGSSQDLPLTLTSPQTGSGGLTGTFVAKMASLDSPDKVQDFTVDYSAEVRRPLNTTNFVLTLIAALVLGPGIPLALLYLTKWATAKIPARPLLTQQVPLQVSGSTLLRDGSPLMLQGGDLRDMARIPSGGARSLDVGGVTLQTRAGKSPFGAGEVIVESGQQVGLSSAHPVPAGKNNAARLPLAVHNNWVLLHDPTGPADRATAVLLVAGDATPQQRQELVDDLNRRGPQLFSTLSGLNTGGASGQGGPGQGGGNPFGGGGQPGQPGQPGPAANPFGGGAQPGPGGQPQYPQAPQPGPGPQQHQPQPPAPGPQQGHPQNPFGRNPFG</sequence>
<dbReference type="Proteomes" id="UP001442841">
    <property type="component" value="Chromosome"/>
</dbReference>
<accession>A0ABZ3FU86</accession>
<feature type="signal peptide" evidence="3">
    <location>
        <begin position="1"/>
        <end position="34"/>
    </location>
</feature>
<dbReference type="SUPFAM" id="SSF53300">
    <property type="entry name" value="vWA-like"/>
    <property type="match status" value="1"/>
</dbReference>
<feature type="domain" description="VWFA" evidence="4">
    <location>
        <begin position="53"/>
        <end position="284"/>
    </location>
</feature>
<dbReference type="CDD" id="cd00198">
    <property type="entry name" value="vWFA"/>
    <property type="match status" value="1"/>
</dbReference>
<proteinExistence type="predicted"/>
<feature type="compositionally biased region" description="Low complexity" evidence="1">
    <location>
        <begin position="920"/>
        <end position="935"/>
    </location>
</feature>
<dbReference type="PROSITE" id="PS50234">
    <property type="entry name" value="VWFA"/>
    <property type="match status" value="1"/>
</dbReference>
<protein>
    <submittedName>
        <fullName evidence="5">VWA domain-containing protein</fullName>
    </submittedName>
</protein>
<feature type="region of interest" description="Disordered" evidence="1">
    <location>
        <begin position="177"/>
        <end position="212"/>
    </location>
</feature>
<keyword evidence="2" id="KW-0812">Transmembrane</keyword>
<feature type="chain" id="PRO_5047039558" evidence="3">
    <location>
        <begin position="35"/>
        <end position="935"/>
    </location>
</feature>
<dbReference type="InterPro" id="IPR002035">
    <property type="entry name" value="VWF_A"/>
</dbReference>
<feature type="transmembrane region" description="Helical" evidence="2">
    <location>
        <begin position="666"/>
        <end position="688"/>
    </location>
</feature>
<evidence type="ECO:0000313" key="5">
    <source>
        <dbReference type="EMBL" id="XAN08649.1"/>
    </source>
</evidence>
<organism evidence="5 6">
    <name type="scientific">Ammonicoccus fulvus</name>
    <dbReference type="NCBI Taxonomy" id="3138240"/>
    <lineage>
        <taxon>Bacteria</taxon>
        <taxon>Bacillati</taxon>
        <taxon>Actinomycetota</taxon>
        <taxon>Actinomycetes</taxon>
        <taxon>Propionibacteriales</taxon>
        <taxon>Propionibacteriaceae</taxon>
        <taxon>Ammonicoccus</taxon>
    </lineage>
</organism>
<feature type="compositionally biased region" description="Gly residues" evidence="1">
    <location>
        <begin position="884"/>
        <end position="894"/>
    </location>
</feature>
<dbReference type="EMBL" id="CP154795">
    <property type="protein sequence ID" value="XAN08649.1"/>
    <property type="molecule type" value="Genomic_DNA"/>
</dbReference>
<name>A0ABZ3FU86_9ACTN</name>
<keyword evidence="2" id="KW-1133">Transmembrane helix</keyword>
<dbReference type="RefSeq" id="WP_425310075.1">
    <property type="nucleotide sequence ID" value="NZ_CP154795.1"/>
</dbReference>
<keyword evidence="6" id="KW-1185">Reference proteome</keyword>
<evidence type="ECO:0000256" key="1">
    <source>
        <dbReference type="SAM" id="MobiDB-lite"/>
    </source>
</evidence>
<dbReference type="Pfam" id="PF13519">
    <property type="entry name" value="VWA_2"/>
    <property type="match status" value="1"/>
</dbReference>
<feature type="compositionally biased region" description="Gly residues" evidence="1">
    <location>
        <begin position="847"/>
        <end position="872"/>
    </location>
</feature>
<reference evidence="5 6" key="1">
    <citation type="submission" date="2024-04" db="EMBL/GenBank/DDBJ databases">
        <title>Isolation of an actinomycete strain from pig manure.</title>
        <authorList>
            <person name="Gong T."/>
            <person name="Yu Z."/>
            <person name="An M."/>
            <person name="Wei C."/>
            <person name="Yang W."/>
            <person name="Liu L."/>
        </authorList>
    </citation>
    <scope>NUCLEOTIDE SEQUENCE [LARGE SCALE GENOMIC DNA]</scope>
    <source>
        <strain evidence="5 6">ZF39</strain>
    </source>
</reference>
<keyword evidence="2" id="KW-0472">Membrane</keyword>
<evidence type="ECO:0000256" key="2">
    <source>
        <dbReference type="SAM" id="Phobius"/>
    </source>
</evidence>
<keyword evidence="3" id="KW-0732">Signal</keyword>